<accession>A0A432VA96</accession>
<protein>
    <submittedName>
        <fullName evidence="1">Uncharacterized protein</fullName>
    </submittedName>
</protein>
<gene>
    <name evidence="1" type="ORF">EET67_05345</name>
</gene>
<dbReference type="OrthoDB" id="8115673at2"/>
<reference evidence="1 2" key="1">
    <citation type="submission" date="2018-11" db="EMBL/GenBank/DDBJ databases">
        <title>Pseudaminobacter arsenicus sp. nov., an arsenic-resistant bacterium isolated from arsenic-rich aquifers.</title>
        <authorList>
            <person name="Mu Y."/>
        </authorList>
    </citation>
    <scope>NUCLEOTIDE SEQUENCE [LARGE SCALE GENOMIC DNA]</scope>
    <source>
        <strain evidence="1 2">CB3</strain>
    </source>
</reference>
<proteinExistence type="predicted"/>
<dbReference type="PROSITE" id="PS51257">
    <property type="entry name" value="PROKAR_LIPOPROTEIN"/>
    <property type="match status" value="1"/>
</dbReference>
<evidence type="ECO:0000313" key="1">
    <source>
        <dbReference type="EMBL" id="RUM99060.1"/>
    </source>
</evidence>
<dbReference type="Proteomes" id="UP000281647">
    <property type="component" value="Unassembled WGS sequence"/>
</dbReference>
<dbReference type="RefSeq" id="WP_128624563.1">
    <property type="nucleotide sequence ID" value="NZ_ML133508.1"/>
</dbReference>
<name>A0A432VA96_9HYPH</name>
<organism evidence="1 2">
    <name type="scientific">Borborobacter arsenicus</name>
    <dbReference type="NCBI Taxonomy" id="1851146"/>
    <lineage>
        <taxon>Bacteria</taxon>
        <taxon>Pseudomonadati</taxon>
        <taxon>Pseudomonadota</taxon>
        <taxon>Alphaproteobacteria</taxon>
        <taxon>Hyphomicrobiales</taxon>
        <taxon>Phyllobacteriaceae</taxon>
        <taxon>Borborobacter</taxon>
    </lineage>
</organism>
<keyword evidence="2" id="KW-1185">Reference proteome</keyword>
<comment type="caution">
    <text evidence="1">The sequence shown here is derived from an EMBL/GenBank/DDBJ whole genome shotgun (WGS) entry which is preliminary data.</text>
</comment>
<sequence length="171" mass="19623">MWKHGPLAKETAARPVTLYHLAGACKLKRRFVLSPNGFADRVRQPQIDRGHAAMALFRFRTRNPERDREADESRQRRLHQFLDELRSEILRERDGLKERYEKITADAAFSQQALEDNRAATATSAKIDEMTESMIGYTKRIGLLEQQISFMNQMLGQAELFSPAKIGDESS</sequence>
<evidence type="ECO:0000313" key="2">
    <source>
        <dbReference type="Proteomes" id="UP000281647"/>
    </source>
</evidence>
<dbReference type="AlphaFoldDB" id="A0A432VA96"/>
<dbReference type="EMBL" id="RKST01000003">
    <property type="protein sequence ID" value="RUM99060.1"/>
    <property type="molecule type" value="Genomic_DNA"/>
</dbReference>